<comment type="caution">
    <text evidence="3">The sequence shown here is derived from an EMBL/GenBank/DDBJ whole genome shotgun (WGS) entry which is preliminary data.</text>
</comment>
<evidence type="ECO:0000256" key="1">
    <source>
        <dbReference type="SAM" id="Phobius"/>
    </source>
</evidence>
<accession>A0A7W7LMT5</accession>
<organism evidence="3 4">
    <name type="scientific">Streptomyces olivoverticillatus</name>
    <dbReference type="NCBI Taxonomy" id="66427"/>
    <lineage>
        <taxon>Bacteria</taxon>
        <taxon>Bacillati</taxon>
        <taxon>Actinomycetota</taxon>
        <taxon>Actinomycetes</taxon>
        <taxon>Kitasatosporales</taxon>
        <taxon>Streptomycetaceae</taxon>
        <taxon>Streptomyces</taxon>
    </lineage>
</organism>
<dbReference type="PANTHER" id="PTHR23028">
    <property type="entry name" value="ACETYLTRANSFERASE"/>
    <property type="match status" value="1"/>
</dbReference>
<dbReference type="GO" id="GO:0016020">
    <property type="term" value="C:membrane"/>
    <property type="evidence" value="ECO:0007669"/>
    <property type="project" value="TreeGrafter"/>
</dbReference>
<protein>
    <submittedName>
        <fullName evidence="3">Peptidoglycan/LPS O-acetylase OafA/YrhL</fullName>
    </submittedName>
</protein>
<feature type="transmembrane region" description="Helical" evidence="1">
    <location>
        <begin position="348"/>
        <end position="368"/>
    </location>
</feature>
<feature type="transmembrane region" description="Helical" evidence="1">
    <location>
        <begin position="257"/>
        <end position="278"/>
    </location>
</feature>
<dbReference type="PANTHER" id="PTHR23028:SF53">
    <property type="entry name" value="ACYL_TRANSF_3 DOMAIN-CONTAINING PROTEIN"/>
    <property type="match status" value="1"/>
</dbReference>
<feature type="transmembrane region" description="Helical" evidence="1">
    <location>
        <begin position="78"/>
        <end position="97"/>
    </location>
</feature>
<dbReference type="EMBL" id="JACHJH010000003">
    <property type="protein sequence ID" value="MBB4893154.1"/>
    <property type="molecule type" value="Genomic_DNA"/>
</dbReference>
<dbReference type="Pfam" id="PF01757">
    <property type="entry name" value="Acyl_transf_3"/>
    <property type="match status" value="1"/>
</dbReference>
<feature type="domain" description="Acyltransferase 3" evidence="2">
    <location>
        <begin position="39"/>
        <end position="369"/>
    </location>
</feature>
<evidence type="ECO:0000313" key="4">
    <source>
        <dbReference type="Proteomes" id="UP000556084"/>
    </source>
</evidence>
<dbReference type="RefSeq" id="WP_184348962.1">
    <property type="nucleotide sequence ID" value="NZ_JACHJH010000003.1"/>
</dbReference>
<dbReference type="GO" id="GO:0016747">
    <property type="term" value="F:acyltransferase activity, transferring groups other than amino-acyl groups"/>
    <property type="evidence" value="ECO:0007669"/>
    <property type="project" value="InterPro"/>
</dbReference>
<feature type="transmembrane region" description="Helical" evidence="1">
    <location>
        <begin position="117"/>
        <end position="135"/>
    </location>
</feature>
<gene>
    <name evidence="3" type="ORF">FHS39_002185</name>
</gene>
<dbReference type="AlphaFoldDB" id="A0A7W7LMT5"/>
<dbReference type="Proteomes" id="UP000556084">
    <property type="component" value="Unassembled WGS sequence"/>
</dbReference>
<evidence type="ECO:0000313" key="3">
    <source>
        <dbReference type="EMBL" id="MBB4893154.1"/>
    </source>
</evidence>
<dbReference type="InterPro" id="IPR050879">
    <property type="entry name" value="Acyltransferase_3"/>
</dbReference>
<evidence type="ECO:0000259" key="2">
    <source>
        <dbReference type="Pfam" id="PF01757"/>
    </source>
</evidence>
<name>A0A7W7LMT5_9ACTN</name>
<keyword evidence="1" id="KW-0472">Membrane</keyword>
<keyword evidence="1" id="KW-1133">Transmembrane helix</keyword>
<feature type="transmembrane region" description="Helical" evidence="1">
    <location>
        <begin position="229"/>
        <end position="250"/>
    </location>
</feature>
<keyword evidence="4" id="KW-1185">Reference proteome</keyword>
<feature type="transmembrane region" description="Helical" evidence="1">
    <location>
        <begin position="196"/>
        <end position="217"/>
    </location>
</feature>
<keyword evidence="1" id="KW-0812">Transmembrane</keyword>
<dbReference type="GO" id="GO:0000271">
    <property type="term" value="P:polysaccharide biosynthetic process"/>
    <property type="evidence" value="ECO:0007669"/>
    <property type="project" value="TreeGrafter"/>
</dbReference>
<sequence length="387" mass="43128">MNAAPLASHFMLGIPSVSQITPIAPKRFSEPSLSQIRLDSLTGLRWFAALLVFCYHFGYEETASGTAKNVRLLKDVVYAGPSAVSFFFILSGFVLAWSARSRDTVTGFWWRRFARIYPSHLVTFLAAVLLLLWVGRTLDPRIALANLSLTQSWVPNQKDWWFGYNGVAWSLSCEALFYLSFPLLITAARRFSTRGLWATVIVGNLTVMLLPFCTRVIGRTLGWDAKFVLYILPPVRLVEFVIGIALALLVKSGSWRGPGLVASLALSTMVIFGPVHLMPYNFHWAADSIVPYTLTIAAAARADVRGEPSPFRNRCVVYLGEVSFACYLVHELVIFGTNHFLSRHHFTLPLTLHLGLLLAGSVGCAVLLHECIEKPGVKLLTRRRRKS</sequence>
<dbReference type="InterPro" id="IPR002656">
    <property type="entry name" value="Acyl_transf_3_dom"/>
</dbReference>
<proteinExistence type="predicted"/>
<reference evidence="3 4" key="1">
    <citation type="submission" date="2020-08" db="EMBL/GenBank/DDBJ databases">
        <title>Genomic Encyclopedia of Type Strains, Phase III (KMG-III): the genomes of soil and plant-associated and newly described type strains.</title>
        <authorList>
            <person name="Whitman W."/>
        </authorList>
    </citation>
    <scope>NUCLEOTIDE SEQUENCE [LARGE SCALE GENOMIC DNA]</scope>
    <source>
        <strain evidence="3 4">CECT 3266</strain>
    </source>
</reference>